<evidence type="ECO:0000256" key="3">
    <source>
        <dbReference type="ARBA" id="ARBA00022989"/>
    </source>
</evidence>
<protein>
    <submittedName>
        <fullName evidence="7">Gustatory receptor</fullName>
    </submittedName>
</protein>
<dbReference type="Proteomes" id="UP000887572">
    <property type="component" value="Unplaced"/>
</dbReference>
<sequence>MIVLMMFRRFEVFHSNLRTLLWHFLLCILLNLYLQMIRILTPILQQFWRNTEDNAKIQFEKCVPYNEIPALFCAFICVSGIWICMERLYATLRYVKYENECFEPFLTRMFTTLWTILALCSMWQFVNGIASGISPNNPYFQCQIHFVHVNPLKTHWHTLFAILLFIVYCIVIHVILTLNRKKKEEYIEFYYSSLNHRFQIGENLKTVLLLNRIFPLLCAMFISVMAFKTLLWLYTEESENDFYRQILLTELSLLIVPMFSLAIALTIIRSSTVYCSKSRLIARELMKMFWPSTALWRRNAENGDLTNQFNQYCMSCGKLQSKHDVAKCGGILLREYWDDYLHIE</sequence>
<proteinExistence type="predicted"/>
<feature type="transmembrane region" description="Helical" evidence="5">
    <location>
        <begin position="68"/>
        <end position="85"/>
    </location>
</feature>
<organism evidence="6 7">
    <name type="scientific">Globodera rostochiensis</name>
    <name type="common">Golden nematode worm</name>
    <name type="synonym">Heterodera rostochiensis</name>
    <dbReference type="NCBI Taxonomy" id="31243"/>
    <lineage>
        <taxon>Eukaryota</taxon>
        <taxon>Metazoa</taxon>
        <taxon>Ecdysozoa</taxon>
        <taxon>Nematoda</taxon>
        <taxon>Chromadorea</taxon>
        <taxon>Rhabditida</taxon>
        <taxon>Tylenchina</taxon>
        <taxon>Tylenchomorpha</taxon>
        <taxon>Tylenchoidea</taxon>
        <taxon>Heteroderidae</taxon>
        <taxon>Heteroderinae</taxon>
        <taxon>Globodera</taxon>
    </lineage>
</organism>
<dbReference type="InterPro" id="IPR052860">
    <property type="entry name" value="NRL-GPCR1"/>
</dbReference>
<evidence type="ECO:0000313" key="6">
    <source>
        <dbReference type="Proteomes" id="UP000887572"/>
    </source>
</evidence>
<dbReference type="InterPro" id="IPR019408">
    <property type="entry name" value="7TM_GPCR_serpentine_rcpt_Srab"/>
</dbReference>
<feature type="transmembrane region" description="Helical" evidence="5">
    <location>
        <begin position="20"/>
        <end position="48"/>
    </location>
</feature>
<reference evidence="7" key="1">
    <citation type="submission" date="2022-11" db="UniProtKB">
        <authorList>
            <consortium name="WormBaseParasite"/>
        </authorList>
    </citation>
    <scope>IDENTIFICATION</scope>
</reference>
<evidence type="ECO:0000256" key="2">
    <source>
        <dbReference type="ARBA" id="ARBA00022692"/>
    </source>
</evidence>
<keyword evidence="2 5" id="KW-0812">Transmembrane</keyword>
<dbReference type="Pfam" id="PF10292">
    <property type="entry name" value="7TM_GPCR_Srab"/>
    <property type="match status" value="1"/>
</dbReference>
<name>A0A914H3S6_GLORO</name>
<keyword evidence="6" id="KW-1185">Reference proteome</keyword>
<accession>A0A914H3S6</accession>
<keyword evidence="3 5" id="KW-1133">Transmembrane helix</keyword>
<feature type="transmembrane region" description="Helical" evidence="5">
    <location>
        <begin position="156"/>
        <end position="176"/>
    </location>
</feature>
<feature type="transmembrane region" description="Helical" evidence="5">
    <location>
        <begin position="246"/>
        <end position="268"/>
    </location>
</feature>
<evidence type="ECO:0000313" key="7">
    <source>
        <dbReference type="WBParaSite" id="Gr19_v10_g13733.t1"/>
    </source>
</evidence>
<keyword evidence="4 5" id="KW-0472">Membrane</keyword>
<comment type="subcellular location">
    <subcellularLocation>
        <location evidence="1">Membrane</location>
        <topology evidence="1">Multi-pass membrane protein</topology>
    </subcellularLocation>
</comment>
<evidence type="ECO:0000256" key="1">
    <source>
        <dbReference type="ARBA" id="ARBA00004141"/>
    </source>
</evidence>
<dbReference type="GO" id="GO:0016020">
    <property type="term" value="C:membrane"/>
    <property type="evidence" value="ECO:0007669"/>
    <property type="project" value="UniProtKB-SubCell"/>
</dbReference>
<feature type="transmembrane region" description="Helical" evidence="5">
    <location>
        <begin position="213"/>
        <end position="234"/>
    </location>
</feature>
<feature type="transmembrane region" description="Helical" evidence="5">
    <location>
        <begin position="105"/>
        <end position="126"/>
    </location>
</feature>
<dbReference type="PANTHER" id="PTHR47521">
    <property type="entry name" value="SERPENTINE RECEPTOR, CLASS E (EPSILON)-RELATED"/>
    <property type="match status" value="1"/>
</dbReference>
<evidence type="ECO:0000256" key="4">
    <source>
        <dbReference type="ARBA" id="ARBA00023136"/>
    </source>
</evidence>
<dbReference type="AlphaFoldDB" id="A0A914H3S6"/>
<dbReference type="WBParaSite" id="Gr19_v10_g13733.t1">
    <property type="protein sequence ID" value="Gr19_v10_g13733.t1"/>
    <property type="gene ID" value="Gr19_v10_g13733"/>
</dbReference>
<evidence type="ECO:0000256" key="5">
    <source>
        <dbReference type="SAM" id="Phobius"/>
    </source>
</evidence>